<feature type="transmembrane region" description="Helical" evidence="1">
    <location>
        <begin position="64"/>
        <end position="84"/>
    </location>
</feature>
<dbReference type="RefSeq" id="WP_020448000.1">
    <property type="nucleotide sequence ID" value="NZ_CAYAYA010000019.1"/>
</dbReference>
<protein>
    <submittedName>
        <fullName evidence="2">Uncharacterized protein</fullName>
    </submittedName>
</protein>
<accession>A0A8J8TDW8</accession>
<dbReference type="InterPro" id="IPR014509">
    <property type="entry name" value="YjdF-like"/>
</dbReference>
<sequence>MDKGKLSDGICILASIILIIMSIISISQAQRMSYEVNTGFFCAFFCLVPLILRRLKWVTLPLPFVLLIEVAIFLHAYGVLLLRYDFIPYWDTVTHTISSVTVALCVFYTLMVVNEFDPDTRFTSKSIPLFIFLIMFTFSAYWEVFELIVDEVSGTNMQYSPWDTIRDLVCDTAGALIVSIYAMWYMKRNSEDSFVDTLKLHPYVTKLILPFHKG</sequence>
<keyword evidence="1" id="KW-0472">Membrane</keyword>
<comment type="caution">
    <text evidence="2">The sequence shown here is derived from an EMBL/GenBank/DDBJ whole genome shotgun (WGS) entry which is preliminary data.</text>
</comment>
<name>A0A8J8TDW8_9ARCH</name>
<reference evidence="2" key="1">
    <citation type="submission" date="2016-03" db="EMBL/GenBank/DDBJ databases">
        <authorList>
            <person name="Borrel G."/>
            <person name="Mccann A."/>
            <person name="O'Toole P.W."/>
        </authorList>
    </citation>
    <scope>NUCLEOTIDE SEQUENCE</scope>
    <source>
        <strain evidence="2">183</strain>
    </source>
</reference>
<feature type="transmembrane region" description="Helical" evidence="1">
    <location>
        <begin position="126"/>
        <end position="145"/>
    </location>
</feature>
<gene>
    <name evidence="2" type="ORF">A3207_05315</name>
</gene>
<dbReference type="OMA" id="VLWEFYE"/>
<dbReference type="GeneID" id="41322505"/>
<proteinExistence type="predicted"/>
<dbReference type="EMBL" id="LVVT01000002">
    <property type="protein sequence ID" value="TQS84263.1"/>
    <property type="molecule type" value="Genomic_DNA"/>
</dbReference>
<feature type="transmembrane region" description="Helical" evidence="1">
    <location>
        <begin position="96"/>
        <end position="114"/>
    </location>
</feature>
<evidence type="ECO:0000313" key="3">
    <source>
        <dbReference type="Proteomes" id="UP000752814"/>
    </source>
</evidence>
<dbReference type="Proteomes" id="UP000752814">
    <property type="component" value="Unassembled WGS sequence"/>
</dbReference>
<evidence type="ECO:0000256" key="1">
    <source>
        <dbReference type="SAM" id="Phobius"/>
    </source>
</evidence>
<feature type="transmembrane region" description="Helical" evidence="1">
    <location>
        <begin position="32"/>
        <end position="52"/>
    </location>
</feature>
<organism evidence="2 3">
    <name type="scientific">Candidatus Methanomassiliicoccus intestinalis</name>
    <dbReference type="NCBI Taxonomy" id="1406512"/>
    <lineage>
        <taxon>Archaea</taxon>
        <taxon>Methanobacteriati</taxon>
        <taxon>Thermoplasmatota</taxon>
        <taxon>Thermoplasmata</taxon>
        <taxon>Methanomassiliicoccales</taxon>
        <taxon>Methanomassiliicoccaceae</taxon>
        <taxon>Methanomassiliicoccus</taxon>
    </lineage>
</organism>
<dbReference type="Pfam" id="PF09997">
    <property type="entry name" value="DUF2238"/>
    <property type="match status" value="1"/>
</dbReference>
<keyword evidence="1" id="KW-1133">Transmembrane helix</keyword>
<feature type="transmembrane region" description="Helical" evidence="1">
    <location>
        <begin position="165"/>
        <end position="184"/>
    </location>
</feature>
<dbReference type="AlphaFoldDB" id="A0A8J8TDW8"/>
<keyword evidence="1" id="KW-0812">Transmembrane</keyword>
<evidence type="ECO:0000313" key="2">
    <source>
        <dbReference type="EMBL" id="TQS84263.1"/>
    </source>
</evidence>
<feature type="transmembrane region" description="Helical" evidence="1">
    <location>
        <begin position="7"/>
        <end position="26"/>
    </location>
</feature>